<sequence length="298" mass="30902">MTSRSAQTLLAAAVAVVAVCMMVPYGMWLIYPFDLVGTFIHEAGHALAAVGTGGSVEQFVIRLDTSGYVSYRGGVRLIATPAGYLSSVAVGAALLVAGTQATRVRTALWSTAGGLLVVTAFFSGYGASLLAFGAFISGLLMCAFARTSGSQAQAALHSTAGSAPRRPARSWPRRLALFAGLALMGGALVYIFITGGLLAWAVGGLMALVLWSVAAYAPPRWQQGTVIFLGVQLALDGLNSILTLWTLTRSDHAHNDAATMAGLTGLPAEFWAGAWGLLSLLVIAGALRHYGRTTQTPA</sequence>
<dbReference type="Pfam" id="PF13398">
    <property type="entry name" value="Peptidase_M50B"/>
    <property type="match status" value="2"/>
</dbReference>
<dbReference type="OrthoDB" id="7425566at2"/>
<protein>
    <recommendedName>
        <fullName evidence="4">Peptidase M50</fullName>
    </recommendedName>
</protein>
<reference evidence="2 3" key="1">
    <citation type="submission" date="2017-10" db="EMBL/GenBank/DDBJ databases">
        <title>Draft genome of Longimonas halophila.</title>
        <authorList>
            <person name="Goh K.M."/>
            <person name="Shamsir M.S."/>
            <person name="Lim S.W."/>
        </authorList>
    </citation>
    <scope>NUCLEOTIDE SEQUENCE [LARGE SCALE GENOMIC DNA]</scope>
    <source>
        <strain evidence="2 3">KCTC 42399</strain>
    </source>
</reference>
<feature type="transmembrane region" description="Helical" evidence="1">
    <location>
        <begin position="226"/>
        <end position="248"/>
    </location>
</feature>
<gene>
    <name evidence="2" type="ORF">CRI93_10880</name>
</gene>
<evidence type="ECO:0000313" key="2">
    <source>
        <dbReference type="EMBL" id="PEN05980.1"/>
    </source>
</evidence>
<name>A0A2H3NJK3_9BACT</name>
<evidence type="ECO:0000256" key="1">
    <source>
        <dbReference type="SAM" id="Phobius"/>
    </source>
</evidence>
<feature type="transmembrane region" description="Helical" evidence="1">
    <location>
        <begin position="77"/>
        <end position="97"/>
    </location>
</feature>
<feature type="transmembrane region" description="Helical" evidence="1">
    <location>
        <begin position="104"/>
        <end position="122"/>
    </location>
</feature>
<accession>A0A2H3NJK3</accession>
<dbReference type="Proteomes" id="UP000221024">
    <property type="component" value="Unassembled WGS sequence"/>
</dbReference>
<feature type="transmembrane region" description="Helical" evidence="1">
    <location>
        <begin position="175"/>
        <end position="193"/>
    </location>
</feature>
<keyword evidence="1" id="KW-1133">Transmembrane helix</keyword>
<dbReference type="RefSeq" id="WP_098062669.1">
    <property type="nucleotide sequence ID" value="NZ_PDEP01000010.1"/>
</dbReference>
<dbReference type="EMBL" id="PDEP01000010">
    <property type="protein sequence ID" value="PEN05980.1"/>
    <property type="molecule type" value="Genomic_DNA"/>
</dbReference>
<keyword evidence="3" id="KW-1185">Reference proteome</keyword>
<keyword evidence="1" id="KW-0472">Membrane</keyword>
<feature type="transmembrane region" description="Helical" evidence="1">
    <location>
        <begin position="9"/>
        <end position="31"/>
    </location>
</feature>
<evidence type="ECO:0000313" key="3">
    <source>
        <dbReference type="Proteomes" id="UP000221024"/>
    </source>
</evidence>
<organism evidence="2 3">
    <name type="scientific">Longimonas halophila</name>
    <dbReference type="NCBI Taxonomy" id="1469170"/>
    <lineage>
        <taxon>Bacteria</taxon>
        <taxon>Pseudomonadati</taxon>
        <taxon>Rhodothermota</taxon>
        <taxon>Rhodothermia</taxon>
        <taxon>Rhodothermales</taxon>
        <taxon>Salisaetaceae</taxon>
        <taxon>Longimonas</taxon>
    </lineage>
</organism>
<feature type="transmembrane region" description="Helical" evidence="1">
    <location>
        <begin position="199"/>
        <end position="217"/>
    </location>
</feature>
<feature type="transmembrane region" description="Helical" evidence="1">
    <location>
        <begin position="128"/>
        <end position="145"/>
    </location>
</feature>
<proteinExistence type="predicted"/>
<dbReference type="PANTHER" id="PTHR33979">
    <property type="entry name" value="OS02G0221600 PROTEIN"/>
    <property type="match status" value="1"/>
</dbReference>
<dbReference type="PANTHER" id="PTHR33979:SF2">
    <property type="entry name" value="PEPTIDASE M50B-LIKE-DOMAIN-CONTAINING PROTEIN"/>
    <property type="match status" value="1"/>
</dbReference>
<comment type="caution">
    <text evidence="2">The sequence shown here is derived from an EMBL/GenBank/DDBJ whole genome shotgun (WGS) entry which is preliminary data.</text>
</comment>
<dbReference type="InterPro" id="IPR049500">
    <property type="entry name" value="Peptidase_M50B-like"/>
</dbReference>
<feature type="transmembrane region" description="Helical" evidence="1">
    <location>
        <begin position="268"/>
        <end position="287"/>
    </location>
</feature>
<evidence type="ECO:0008006" key="4">
    <source>
        <dbReference type="Google" id="ProtNLM"/>
    </source>
</evidence>
<dbReference type="AlphaFoldDB" id="A0A2H3NJK3"/>
<keyword evidence="1" id="KW-0812">Transmembrane</keyword>